<dbReference type="PANTHER" id="PTHR43191">
    <property type="entry name" value="RRNA METHYLTRANSFERASE 3"/>
    <property type="match status" value="1"/>
</dbReference>
<dbReference type="GO" id="GO:0008173">
    <property type="term" value="F:RNA methyltransferase activity"/>
    <property type="evidence" value="ECO:0007669"/>
    <property type="project" value="InterPro"/>
</dbReference>
<dbReference type="PANTHER" id="PTHR43191:SF2">
    <property type="entry name" value="RRNA METHYLTRANSFERASE 3, MITOCHONDRIAL"/>
    <property type="match status" value="1"/>
</dbReference>
<dbReference type="PATRIC" id="fig|1279009.4.peg.600"/>
<evidence type="ECO:0000313" key="5">
    <source>
        <dbReference type="Proteomes" id="UP000011910"/>
    </source>
</evidence>
<comment type="caution">
    <text evidence="4">The sequence shown here is derived from an EMBL/GenBank/DDBJ whole genome shotgun (WGS) entry which is preliminary data.</text>
</comment>
<dbReference type="CDD" id="cd18109">
    <property type="entry name" value="SpoU-like_RNA-MTase"/>
    <property type="match status" value="1"/>
</dbReference>
<dbReference type="InterPro" id="IPR029028">
    <property type="entry name" value="Alpha/beta_knot_MTases"/>
</dbReference>
<dbReference type="GO" id="GO:0006396">
    <property type="term" value="P:RNA processing"/>
    <property type="evidence" value="ECO:0007669"/>
    <property type="project" value="InterPro"/>
</dbReference>
<dbReference type="AlphaFoldDB" id="M7NRJ4"/>
<dbReference type="SUPFAM" id="SSF75217">
    <property type="entry name" value="alpha/beta knot"/>
    <property type="match status" value="1"/>
</dbReference>
<evidence type="ECO:0000313" key="4">
    <source>
        <dbReference type="EMBL" id="EMR04300.1"/>
    </source>
</evidence>
<gene>
    <name evidence="4" type="ORF">ADICEAN_00586</name>
</gene>
<evidence type="ECO:0000259" key="3">
    <source>
        <dbReference type="Pfam" id="PF00588"/>
    </source>
</evidence>
<organism evidence="4 5">
    <name type="scientific">Cesiribacter andamanensis AMV16</name>
    <dbReference type="NCBI Taxonomy" id="1279009"/>
    <lineage>
        <taxon>Bacteria</taxon>
        <taxon>Pseudomonadati</taxon>
        <taxon>Bacteroidota</taxon>
        <taxon>Cytophagia</taxon>
        <taxon>Cytophagales</taxon>
        <taxon>Cesiribacteraceae</taxon>
        <taxon>Cesiribacter</taxon>
    </lineage>
</organism>
<dbReference type="GO" id="GO:0032259">
    <property type="term" value="P:methylation"/>
    <property type="evidence" value="ECO:0007669"/>
    <property type="project" value="UniProtKB-KW"/>
</dbReference>
<keyword evidence="5" id="KW-1185">Reference proteome</keyword>
<dbReference type="GO" id="GO:0003723">
    <property type="term" value="F:RNA binding"/>
    <property type="evidence" value="ECO:0007669"/>
    <property type="project" value="InterPro"/>
</dbReference>
<evidence type="ECO:0000256" key="1">
    <source>
        <dbReference type="ARBA" id="ARBA00022603"/>
    </source>
</evidence>
<dbReference type="Proteomes" id="UP000011910">
    <property type="component" value="Unassembled WGS sequence"/>
</dbReference>
<protein>
    <submittedName>
        <fullName evidence="4">Putative methyltransferase</fullName>
    </submittedName>
</protein>
<dbReference type="InterPro" id="IPR001537">
    <property type="entry name" value="SpoU_MeTrfase"/>
</dbReference>
<name>M7NRJ4_9BACT</name>
<dbReference type="STRING" id="1279009.ADICEAN_00586"/>
<dbReference type="eggNOG" id="COG0566">
    <property type="taxonomic scope" value="Bacteria"/>
</dbReference>
<feature type="domain" description="tRNA/rRNA methyltransferase SpoU type" evidence="3">
    <location>
        <begin position="57"/>
        <end position="190"/>
    </location>
</feature>
<keyword evidence="1 4" id="KW-0489">Methyltransferase</keyword>
<reference evidence="4 5" key="1">
    <citation type="journal article" date="2013" name="Genome Announc.">
        <title>Draft Genome Sequence of Cesiribacter andamanensis Strain AMV16T, Isolated from a Soil Sample from a Mud Volcano in the Andaman Islands, India.</title>
        <authorList>
            <person name="Shivaji S."/>
            <person name="Ara S."/>
            <person name="Begum Z."/>
            <person name="Srinivas T.N."/>
            <person name="Singh A."/>
            <person name="Kumar Pinnaka A."/>
        </authorList>
    </citation>
    <scope>NUCLEOTIDE SEQUENCE [LARGE SCALE GENOMIC DNA]</scope>
    <source>
        <strain evidence="4 5">AMV16</strain>
    </source>
</reference>
<proteinExistence type="predicted"/>
<evidence type="ECO:0000256" key="2">
    <source>
        <dbReference type="ARBA" id="ARBA00022679"/>
    </source>
</evidence>
<keyword evidence="2 4" id="KW-0808">Transferase</keyword>
<dbReference type="InterPro" id="IPR051259">
    <property type="entry name" value="rRNA_Methyltransferase"/>
</dbReference>
<accession>M7NRJ4</accession>
<dbReference type="Gene3D" id="3.40.1280.10">
    <property type="match status" value="1"/>
</dbReference>
<dbReference type="EMBL" id="AODQ01000008">
    <property type="protein sequence ID" value="EMR04300.1"/>
    <property type="molecule type" value="Genomic_DNA"/>
</dbReference>
<dbReference type="InterPro" id="IPR029026">
    <property type="entry name" value="tRNA_m1G_MTases_N"/>
</dbReference>
<sequence length="201" mass="21825">MFLEEHADILSQKPLQLQEASPTELDALGTLQTNHTALAVVEMQPNLPLQAGPGEWALLLEEVGDPGNLGTIIRIADWYGIRKLICSPGTVDFYNPKVVTSSKGSFTRVQAYYTELLPFLEQQRLPVYGADLQGEPVHSFAFPEGGYLLMGSEAHGISPLVAAKLSGRLTIPAYGQAESLNVAIATAIICDNLRRSQPIRP</sequence>
<dbReference type="Pfam" id="PF00588">
    <property type="entry name" value="SpoU_methylase"/>
    <property type="match status" value="1"/>
</dbReference>